<evidence type="ECO:0000256" key="1">
    <source>
        <dbReference type="SAM" id="MobiDB-lite"/>
    </source>
</evidence>
<reference evidence="2 3" key="1">
    <citation type="submission" date="2019-07" db="EMBL/GenBank/DDBJ databases">
        <title>Diversity of Bacteria from Kongsfjorden, Arctic.</title>
        <authorList>
            <person name="Yu Y."/>
        </authorList>
    </citation>
    <scope>NUCLEOTIDE SEQUENCE [LARGE SCALE GENOMIC DNA]</scope>
    <source>
        <strain evidence="2 3">SM1923</strain>
    </source>
</reference>
<proteinExistence type="predicted"/>
<dbReference type="OrthoDB" id="9990568at2"/>
<evidence type="ECO:0000313" key="2">
    <source>
        <dbReference type="EMBL" id="TVU72747.1"/>
    </source>
</evidence>
<dbReference type="Proteomes" id="UP000319941">
    <property type="component" value="Unassembled WGS sequence"/>
</dbReference>
<comment type="caution">
    <text evidence="2">The sequence shown here is derived from an EMBL/GenBank/DDBJ whole genome shotgun (WGS) entry which is preliminary data.</text>
</comment>
<dbReference type="AlphaFoldDB" id="A0A558HUE0"/>
<feature type="region of interest" description="Disordered" evidence="1">
    <location>
        <begin position="1"/>
        <end position="29"/>
    </location>
</feature>
<feature type="compositionally biased region" description="Polar residues" evidence="1">
    <location>
        <begin position="18"/>
        <end position="29"/>
    </location>
</feature>
<dbReference type="EMBL" id="VNFH01000002">
    <property type="protein sequence ID" value="TVU72747.1"/>
    <property type="molecule type" value="Genomic_DNA"/>
</dbReference>
<dbReference type="RefSeq" id="WP_088743141.1">
    <property type="nucleotide sequence ID" value="NZ_CAWOWR010000076.1"/>
</dbReference>
<gene>
    <name evidence="2" type="ORF">FQP86_03490</name>
</gene>
<name>A0A558HUE0_9GAMM</name>
<organism evidence="2 3">
    <name type="scientific">Cobetia crustatorum</name>
    <dbReference type="NCBI Taxonomy" id="553385"/>
    <lineage>
        <taxon>Bacteria</taxon>
        <taxon>Pseudomonadati</taxon>
        <taxon>Pseudomonadota</taxon>
        <taxon>Gammaproteobacteria</taxon>
        <taxon>Oceanospirillales</taxon>
        <taxon>Halomonadaceae</taxon>
        <taxon>Cobetia</taxon>
    </lineage>
</organism>
<keyword evidence="3" id="KW-1185">Reference proteome</keyword>
<protein>
    <submittedName>
        <fullName evidence="2">Uncharacterized protein</fullName>
    </submittedName>
</protein>
<sequence>MPADTPPKPLIRFHPGHSPTTDTCATSRDTPIESRYPLLNEQLQAHATRIMAERDNGDIVAYACAVSAVPTVAQEIWLASGELEAFAIHHGITLSCVEDVLGEQPHDLPTPDGMPATHSPDTFDWLHIALEYLVNGTTAG</sequence>
<accession>A0A558HUE0</accession>
<evidence type="ECO:0000313" key="3">
    <source>
        <dbReference type="Proteomes" id="UP000319941"/>
    </source>
</evidence>